<dbReference type="InterPro" id="IPR035913">
    <property type="entry name" value="RPB5-like_sf"/>
</dbReference>
<dbReference type="GO" id="GO:0042797">
    <property type="term" value="P:tRNA transcription by RNA polymerase III"/>
    <property type="evidence" value="ECO:0007669"/>
    <property type="project" value="TreeGrafter"/>
</dbReference>
<dbReference type="InterPro" id="IPR014381">
    <property type="entry name" value="Arch_Rpo5/euc_Rpb5"/>
</dbReference>
<gene>
    <name evidence="3" type="ORF">Barrevirus4_23</name>
</gene>
<dbReference type="SUPFAM" id="SSF55287">
    <property type="entry name" value="RPB5-like RNA polymerase subunit"/>
    <property type="match status" value="1"/>
</dbReference>
<proteinExistence type="predicted"/>
<evidence type="ECO:0000256" key="1">
    <source>
        <dbReference type="ARBA" id="ARBA00023163"/>
    </source>
</evidence>
<protein>
    <submittedName>
        <fullName evidence="3">DNA-directed RNA polymerase subunit 5</fullName>
    </submittedName>
</protein>
<name>A0A3G4ZU31_9VIRU</name>
<dbReference type="PANTHER" id="PTHR10535">
    <property type="entry name" value="DNA-DIRECTED RNA POLYMERASES I, II, AND III SUBUNIT RPABC1"/>
    <property type="match status" value="1"/>
</dbReference>
<organism evidence="3">
    <name type="scientific">Barrevirus sp</name>
    <dbReference type="NCBI Taxonomy" id="2487763"/>
    <lineage>
        <taxon>Viruses</taxon>
        <taxon>Varidnaviria</taxon>
        <taxon>Bamfordvirae</taxon>
        <taxon>Nucleocytoviricota</taxon>
        <taxon>Megaviricetes</taxon>
        <taxon>Imitervirales</taxon>
        <taxon>Mimiviridae</taxon>
        <taxon>Klosneuvirinae</taxon>
    </lineage>
</organism>
<dbReference type="Gene3D" id="3.90.940.20">
    <property type="entry name" value="RPB5-like RNA polymerase subunit"/>
    <property type="match status" value="1"/>
</dbReference>
<dbReference type="GO" id="GO:0003677">
    <property type="term" value="F:DNA binding"/>
    <property type="evidence" value="ECO:0007669"/>
    <property type="project" value="InterPro"/>
</dbReference>
<sequence>MEQFQIFQVEKNSEDIRRTVLLNTIKMLVERGTIKAINQESILKKLYDTVADDGIYIINKDKFNEGNKEKSKIAIKIFTNKITSISKQSPVNDFLGKHQAYHKILIVKGINTKSGQYLTTTFPETELFLEHELMINLIDSTLVPRYEVLDPNSSDYKTFCELYQCKKRNIPKLPILDPMAKYYGLKRGDIVRVIRPSDTSGYSSYYRIVVS</sequence>
<evidence type="ECO:0000313" key="3">
    <source>
        <dbReference type="EMBL" id="AYV76939.1"/>
    </source>
</evidence>
<keyword evidence="1" id="KW-0804">Transcription</keyword>
<keyword evidence="3" id="KW-0240">DNA-directed RNA polymerase</keyword>
<dbReference type="InterPro" id="IPR000783">
    <property type="entry name" value="RNA_pol_subH/Rpb5_C"/>
</dbReference>
<evidence type="ECO:0000259" key="2">
    <source>
        <dbReference type="Pfam" id="PF01191"/>
    </source>
</evidence>
<feature type="domain" description="RNA polymerase subunit H/Rpb5 C-terminal" evidence="2">
    <location>
        <begin position="136"/>
        <end position="209"/>
    </location>
</feature>
<dbReference type="GO" id="GO:0006362">
    <property type="term" value="P:transcription elongation by RNA polymerase I"/>
    <property type="evidence" value="ECO:0007669"/>
    <property type="project" value="TreeGrafter"/>
</dbReference>
<dbReference type="Pfam" id="PF01191">
    <property type="entry name" value="RNA_pol_Rpb5_C"/>
    <property type="match status" value="1"/>
</dbReference>
<dbReference type="PANTHER" id="PTHR10535:SF0">
    <property type="entry name" value="DNA-DIRECTED RNA POLYMERASES I, II, AND III SUBUNIT RPABC1"/>
    <property type="match status" value="1"/>
</dbReference>
<dbReference type="EMBL" id="MK072001">
    <property type="protein sequence ID" value="AYV76939.1"/>
    <property type="molecule type" value="Genomic_DNA"/>
</dbReference>
<reference evidence="3" key="1">
    <citation type="submission" date="2018-10" db="EMBL/GenBank/DDBJ databases">
        <title>Hidden diversity of soil giant viruses.</title>
        <authorList>
            <person name="Schulz F."/>
            <person name="Alteio L."/>
            <person name="Goudeau D."/>
            <person name="Ryan E.M."/>
            <person name="Malmstrom R.R."/>
            <person name="Blanchard J."/>
            <person name="Woyke T."/>
        </authorList>
    </citation>
    <scope>NUCLEOTIDE SEQUENCE</scope>
    <source>
        <strain evidence="3">BAV1</strain>
    </source>
</reference>
<dbReference type="GO" id="GO:0000428">
    <property type="term" value="C:DNA-directed RNA polymerase complex"/>
    <property type="evidence" value="ECO:0007669"/>
    <property type="project" value="UniProtKB-KW"/>
</dbReference>
<accession>A0A3G4ZU31</accession>
<dbReference type="GO" id="GO:0006366">
    <property type="term" value="P:transcription by RNA polymerase II"/>
    <property type="evidence" value="ECO:0007669"/>
    <property type="project" value="TreeGrafter"/>
</dbReference>
<dbReference type="GO" id="GO:0003899">
    <property type="term" value="F:DNA-directed RNA polymerase activity"/>
    <property type="evidence" value="ECO:0007669"/>
    <property type="project" value="InterPro"/>
</dbReference>